<dbReference type="RefSeq" id="WP_113980943.1">
    <property type="nucleotide sequence ID" value="NZ_QMEY01000004.1"/>
</dbReference>
<keyword evidence="2" id="KW-1185">Reference proteome</keyword>
<dbReference type="AlphaFoldDB" id="A0A366M0F0"/>
<dbReference type="EMBL" id="QMEY01000004">
    <property type="protein sequence ID" value="RBQ19676.1"/>
    <property type="molecule type" value="Genomic_DNA"/>
</dbReference>
<dbReference type="Proteomes" id="UP000253303">
    <property type="component" value="Unassembled WGS sequence"/>
</dbReference>
<sequence length="105" mass="11314">MDNRVDERAAARIAAVVSGGRHRLVYLDLRHTGLTSRGALRLLEGAGRAYSPTRYVLGGGVASRVKRELAAMASGLPELRAHPEVAAIRSVYRTAPPVAGQRERL</sequence>
<accession>A0A366M0F0</accession>
<name>A0A366M0F0_9ACTN</name>
<protein>
    <recommendedName>
        <fullName evidence="3">STAS domain-containing protein</fullName>
    </recommendedName>
</protein>
<comment type="caution">
    <text evidence="1">The sequence shown here is derived from an EMBL/GenBank/DDBJ whole genome shotgun (WGS) entry which is preliminary data.</text>
</comment>
<evidence type="ECO:0000313" key="1">
    <source>
        <dbReference type="EMBL" id="RBQ19676.1"/>
    </source>
</evidence>
<organism evidence="1 2">
    <name type="scientific">Spongiactinospora rosea</name>
    <dbReference type="NCBI Taxonomy" id="2248750"/>
    <lineage>
        <taxon>Bacteria</taxon>
        <taxon>Bacillati</taxon>
        <taxon>Actinomycetota</taxon>
        <taxon>Actinomycetes</taxon>
        <taxon>Streptosporangiales</taxon>
        <taxon>Streptosporangiaceae</taxon>
        <taxon>Spongiactinospora</taxon>
    </lineage>
</organism>
<evidence type="ECO:0008006" key="3">
    <source>
        <dbReference type="Google" id="ProtNLM"/>
    </source>
</evidence>
<proteinExistence type="predicted"/>
<evidence type="ECO:0000313" key="2">
    <source>
        <dbReference type="Proteomes" id="UP000253303"/>
    </source>
</evidence>
<reference evidence="1 2" key="1">
    <citation type="submission" date="2018-06" db="EMBL/GenBank/DDBJ databases">
        <title>Sphaerisporangium craniellae sp. nov., isolated from a marine sponge in the South China Sea.</title>
        <authorList>
            <person name="Li L."/>
        </authorList>
    </citation>
    <scope>NUCLEOTIDE SEQUENCE [LARGE SCALE GENOMIC DNA]</scope>
    <source>
        <strain evidence="1 2">LHW63015</strain>
    </source>
</reference>
<gene>
    <name evidence="1" type="ORF">DP939_13160</name>
</gene>
<dbReference type="OrthoDB" id="636045at2"/>